<dbReference type="GO" id="GO:0005634">
    <property type="term" value="C:nucleus"/>
    <property type="evidence" value="ECO:0007669"/>
    <property type="project" value="UniProtKB-SubCell"/>
</dbReference>
<feature type="compositionally biased region" description="Acidic residues" evidence="3">
    <location>
        <begin position="134"/>
        <end position="148"/>
    </location>
</feature>
<dbReference type="InterPro" id="IPR052324">
    <property type="entry name" value="NFATC2-Int_DNA_Repair"/>
</dbReference>
<feature type="domain" description="Ubiquitin-like" evidence="4">
    <location>
        <begin position="346"/>
        <end position="422"/>
    </location>
</feature>
<dbReference type="Pfam" id="PF11976">
    <property type="entry name" value="Rad60-SLD"/>
    <property type="match status" value="1"/>
</dbReference>
<accession>A0A9N8DFQ8</accession>
<feature type="compositionally biased region" description="Basic residues" evidence="3">
    <location>
        <begin position="1"/>
        <end position="10"/>
    </location>
</feature>
<feature type="compositionally biased region" description="Basic residues" evidence="3">
    <location>
        <begin position="198"/>
        <end position="217"/>
    </location>
</feature>
<evidence type="ECO:0000256" key="2">
    <source>
        <dbReference type="ARBA" id="ARBA00023242"/>
    </source>
</evidence>
<evidence type="ECO:0000259" key="4">
    <source>
        <dbReference type="PROSITE" id="PS50053"/>
    </source>
</evidence>
<reference evidence="5" key="1">
    <citation type="submission" date="2020-06" db="EMBL/GenBank/DDBJ databases">
        <authorList>
            <consortium name="Plant Systems Biology data submission"/>
        </authorList>
    </citation>
    <scope>NUCLEOTIDE SEQUENCE</scope>
    <source>
        <strain evidence="5">D6</strain>
    </source>
</reference>
<feature type="compositionally biased region" description="Basic residues" evidence="3">
    <location>
        <begin position="85"/>
        <end position="95"/>
    </location>
</feature>
<feature type="region of interest" description="Disordered" evidence="3">
    <location>
        <begin position="1"/>
        <end position="343"/>
    </location>
</feature>
<comment type="subcellular location">
    <subcellularLocation>
        <location evidence="1">Nucleus</location>
    </subcellularLocation>
</comment>
<feature type="compositionally biased region" description="Acidic residues" evidence="3">
    <location>
        <begin position="175"/>
        <end position="188"/>
    </location>
</feature>
<keyword evidence="2" id="KW-0539">Nucleus</keyword>
<dbReference type="CDD" id="cd17080">
    <property type="entry name" value="Ubl_SLD2_Esc2_like"/>
    <property type="match status" value="1"/>
</dbReference>
<evidence type="ECO:0000256" key="3">
    <source>
        <dbReference type="SAM" id="MobiDB-lite"/>
    </source>
</evidence>
<evidence type="ECO:0000256" key="1">
    <source>
        <dbReference type="ARBA" id="ARBA00004123"/>
    </source>
</evidence>
<dbReference type="GO" id="GO:0045944">
    <property type="term" value="P:positive regulation of transcription by RNA polymerase II"/>
    <property type="evidence" value="ECO:0007669"/>
    <property type="project" value="TreeGrafter"/>
</dbReference>
<dbReference type="SUPFAM" id="SSF54236">
    <property type="entry name" value="Ubiquitin-like"/>
    <property type="match status" value="1"/>
</dbReference>
<sequence>MVSTRSRKAKASAAPKPPVKRNDSFLSASDDDDDAKEESFEMATNDASDSDEDLEIAGNDDSSDDEPLKRLTVTKKTRGAAIRTSTRKSPAKKKTAAASRKQSPKTAAKAKGKSLDNKKKTTKQLRKSVSFNTSDDDDEDDDGDDSDASLDIGKRLHVIKIQQQTEKSGGTSSSGEEEATDESSDDDSVVQASSPSKRPARSSRFKQRLAQKNKKSRLQKEAKRATGCESEEEDSGSEVEIVMPYSSHRNPVLRQSLDGDSSDEEQVVKVPKSKKATEFAKAMAKLQSAQAYHAEDVDVSQEMEAENVDDSNDEDVICLDDPPPPKSHQGHTEETATTKKDLGNAIAVKLRTNEGGKVKEQMFKIRMQEPMSVLVDKYKTKNNLTQTAKVSFHFDGEQMNPNSTPASFDMEDDELIDVVLKN</sequence>
<proteinExistence type="predicted"/>
<protein>
    <recommendedName>
        <fullName evidence="4">Ubiquitin-like domain-containing protein</fullName>
    </recommendedName>
</protein>
<feature type="compositionally biased region" description="Basic and acidic residues" evidence="3">
    <location>
        <begin position="330"/>
        <end position="342"/>
    </location>
</feature>
<dbReference type="AlphaFoldDB" id="A0A9N8DFQ8"/>
<dbReference type="EMBL" id="CAICTM010000047">
    <property type="protein sequence ID" value="CAB9498844.1"/>
    <property type="molecule type" value="Genomic_DNA"/>
</dbReference>
<evidence type="ECO:0000313" key="5">
    <source>
        <dbReference type="EMBL" id="CAB9498844.1"/>
    </source>
</evidence>
<dbReference type="InterPro" id="IPR029071">
    <property type="entry name" value="Ubiquitin-like_domsf"/>
</dbReference>
<dbReference type="InterPro" id="IPR000626">
    <property type="entry name" value="Ubiquitin-like_dom"/>
</dbReference>
<keyword evidence="6" id="KW-1185">Reference proteome</keyword>
<dbReference type="Proteomes" id="UP001153069">
    <property type="component" value="Unassembled WGS sequence"/>
</dbReference>
<organism evidence="5 6">
    <name type="scientific">Seminavis robusta</name>
    <dbReference type="NCBI Taxonomy" id="568900"/>
    <lineage>
        <taxon>Eukaryota</taxon>
        <taxon>Sar</taxon>
        <taxon>Stramenopiles</taxon>
        <taxon>Ochrophyta</taxon>
        <taxon>Bacillariophyta</taxon>
        <taxon>Bacillariophyceae</taxon>
        <taxon>Bacillariophycidae</taxon>
        <taxon>Naviculales</taxon>
        <taxon>Naviculaceae</taxon>
        <taxon>Seminavis</taxon>
    </lineage>
</organism>
<dbReference type="OrthoDB" id="442921at2759"/>
<dbReference type="PROSITE" id="PS50053">
    <property type="entry name" value="UBIQUITIN_2"/>
    <property type="match status" value="1"/>
</dbReference>
<name>A0A9N8DFQ8_9STRA</name>
<dbReference type="InterPro" id="IPR022617">
    <property type="entry name" value="Rad60/SUMO-like_dom"/>
</dbReference>
<evidence type="ECO:0000313" key="6">
    <source>
        <dbReference type="Proteomes" id="UP001153069"/>
    </source>
</evidence>
<dbReference type="Gene3D" id="3.10.20.90">
    <property type="entry name" value="Phosphatidylinositol 3-kinase Catalytic Subunit, Chain A, domain 1"/>
    <property type="match status" value="1"/>
</dbReference>
<comment type="caution">
    <text evidence="5">The sequence shown here is derived from an EMBL/GenBank/DDBJ whole genome shotgun (WGS) entry which is preliminary data.</text>
</comment>
<dbReference type="PANTHER" id="PTHR47187:SF1">
    <property type="entry name" value="NFATC2-INTERACTING PROTEIN"/>
    <property type="match status" value="1"/>
</dbReference>
<feature type="compositionally biased region" description="Acidic residues" evidence="3">
    <location>
        <begin position="297"/>
        <end position="318"/>
    </location>
</feature>
<feature type="compositionally biased region" description="Low complexity" evidence="3">
    <location>
        <begin position="162"/>
        <end position="174"/>
    </location>
</feature>
<gene>
    <name evidence="5" type="ORF">SEMRO_47_G027650.1</name>
</gene>
<dbReference type="PANTHER" id="PTHR47187">
    <property type="entry name" value="NFATC2-INTERACTING PROTEIN"/>
    <property type="match status" value="1"/>
</dbReference>